<sequence>MARKKKEEEISIIAGKNDSDTVTELEVLVKNQKIGEIHRGEKDRHYTVIDENGRKGTAVSIEDAVRSIIAEYNLHK</sequence>
<dbReference type="Proteomes" id="UP000824106">
    <property type="component" value="Unassembled WGS sequence"/>
</dbReference>
<accession>A0A9D2G343</accession>
<evidence type="ECO:0000313" key="1">
    <source>
        <dbReference type="EMBL" id="HIZ71322.1"/>
    </source>
</evidence>
<organism evidence="1 2">
    <name type="scientific">Candidatus Atopostipes pullistercoris</name>
    <dbReference type="NCBI Taxonomy" id="2838467"/>
    <lineage>
        <taxon>Bacteria</taxon>
        <taxon>Bacillati</taxon>
        <taxon>Bacillota</taxon>
        <taxon>Bacilli</taxon>
        <taxon>Lactobacillales</taxon>
        <taxon>Carnobacteriaceae</taxon>
        <taxon>Atopostipes</taxon>
    </lineage>
</organism>
<reference evidence="1" key="1">
    <citation type="journal article" date="2021" name="PeerJ">
        <title>Extensive microbial diversity within the chicken gut microbiome revealed by metagenomics and culture.</title>
        <authorList>
            <person name="Gilroy R."/>
            <person name="Ravi A."/>
            <person name="Getino M."/>
            <person name="Pursley I."/>
            <person name="Horton D.L."/>
            <person name="Alikhan N.F."/>
            <person name="Baker D."/>
            <person name="Gharbi K."/>
            <person name="Hall N."/>
            <person name="Watson M."/>
            <person name="Adriaenssens E.M."/>
            <person name="Foster-Nyarko E."/>
            <person name="Jarju S."/>
            <person name="Secka A."/>
            <person name="Antonio M."/>
            <person name="Oren A."/>
            <person name="Chaudhuri R.R."/>
            <person name="La Ragione R."/>
            <person name="Hildebrand F."/>
            <person name="Pallen M.J."/>
        </authorList>
    </citation>
    <scope>NUCLEOTIDE SEQUENCE</scope>
    <source>
        <strain evidence="1">CHK169-4300</strain>
    </source>
</reference>
<proteinExistence type="predicted"/>
<dbReference type="Pfam" id="PF11184">
    <property type="entry name" value="DUF2969"/>
    <property type="match status" value="1"/>
</dbReference>
<dbReference type="AlphaFoldDB" id="A0A9D2G343"/>
<evidence type="ECO:0000313" key="2">
    <source>
        <dbReference type="Proteomes" id="UP000824106"/>
    </source>
</evidence>
<gene>
    <name evidence="1" type="ORF">H9808_06110</name>
</gene>
<dbReference type="EMBL" id="DXAZ01000094">
    <property type="protein sequence ID" value="HIZ71322.1"/>
    <property type="molecule type" value="Genomic_DNA"/>
</dbReference>
<comment type="caution">
    <text evidence="1">The sequence shown here is derived from an EMBL/GenBank/DDBJ whole genome shotgun (WGS) entry which is preliminary data.</text>
</comment>
<name>A0A9D2G343_9LACT</name>
<reference evidence="1" key="2">
    <citation type="submission" date="2021-04" db="EMBL/GenBank/DDBJ databases">
        <authorList>
            <person name="Gilroy R."/>
        </authorList>
    </citation>
    <scope>NUCLEOTIDE SEQUENCE</scope>
    <source>
        <strain evidence="1">CHK169-4300</strain>
    </source>
</reference>
<protein>
    <submittedName>
        <fullName evidence="1">DUF2969 domain-containing protein</fullName>
    </submittedName>
</protein>
<dbReference type="InterPro" id="IPR021351">
    <property type="entry name" value="DUF2969"/>
</dbReference>